<sequence length="174" mass="20627">MHATIIIYLLKLIAKFKPNTFIEKILNRKKIAWFTIGFLVSISLFIFLFSYWGNHELGDSARIPIGYDKEISNINWTKYANFEGVKSLDGYEIYTTKFKNDGKILCGNYDSDFYDYKNSYFVYNLEIDQLTEFTTEAEYNTYAVKNGIPKTNQFLTFEDNYGNYWNGWRFWLLA</sequence>
<dbReference type="AlphaFoldDB" id="A0AB39W3M4"/>
<gene>
    <name evidence="2" type="ORF">AB3G34_05035</name>
</gene>
<keyword evidence="1" id="KW-0812">Transmembrane</keyword>
<feature type="transmembrane region" description="Helical" evidence="1">
    <location>
        <begin position="31"/>
        <end position="52"/>
    </location>
</feature>
<evidence type="ECO:0000256" key="1">
    <source>
        <dbReference type="SAM" id="Phobius"/>
    </source>
</evidence>
<evidence type="ECO:0000313" key="2">
    <source>
        <dbReference type="EMBL" id="XDU96475.1"/>
    </source>
</evidence>
<name>A0AB39W3M4_9FLAO</name>
<organism evidence="2">
    <name type="scientific">Flavobacterium sp. WC2409</name>
    <dbReference type="NCBI Taxonomy" id="3234139"/>
    <lineage>
        <taxon>Bacteria</taxon>
        <taxon>Pseudomonadati</taxon>
        <taxon>Bacteroidota</taxon>
        <taxon>Flavobacteriia</taxon>
        <taxon>Flavobacteriales</taxon>
        <taxon>Flavobacteriaceae</taxon>
        <taxon>Flavobacterium</taxon>
    </lineage>
</organism>
<reference evidence="2" key="1">
    <citation type="submission" date="2024-07" db="EMBL/GenBank/DDBJ databases">
        <authorList>
            <person name="Biller S.J."/>
        </authorList>
    </citation>
    <scope>NUCLEOTIDE SEQUENCE</scope>
    <source>
        <strain evidence="2">WC2409</strain>
    </source>
</reference>
<accession>A0AB39W3M4</accession>
<keyword evidence="1" id="KW-0472">Membrane</keyword>
<keyword evidence="1" id="KW-1133">Transmembrane helix</keyword>
<dbReference type="RefSeq" id="WP_369753635.1">
    <property type="nucleotide sequence ID" value="NZ_CP165625.1"/>
</dbReference>
<proteinExistence type="predicted"/>
<protein>
    <submittedName>
        <fullName evidence="2">Uncharacterized protein</fullName>
    </submittedName>
</protein>
<dbReference type="EMBL" id="CP165625">
    <property type="protein sequence ID" value="XDU96475.1"/>
    <property type="molecule type" value="Genomic_DNA"/>
</dbReference>